<feature type="region of interest" description="Disordered" evidence="1">
    <location>
        <begin position="57"/>
        <end position="88"/>
    </location>
</feature>
<feature type="domain" description="DUF3152" evidence="2">
    <location>
        <begin position="2"/>
        <end position="55"/>
    </location>
</feature>
<evidence type="ECO:0000259" key="2">
    <source>
        <dbReference type="Pfam" id="PF11350"/>
    </source>
</evidence>
<protein>
    <recommendedName>
        <fullName evidence="2">DUF3152 domain-containing protein</fullName>
    </recommendedName>
</protein>
<keyword evidence="4" id="KW-1185">Reference proteome</keyword>
<organism evidence="3 4">
    <name type="scientific">Demequina litorisediminis</name>
    <dbReference type="NCBI Taxonomy" id="1849022"/>
    <lineage>
        <taxon>Bacteria</taxon>
        <taxon>Bacillati</taxon>
        <taxon>Actinomycetota</taxon>
        <taxon>Actinomycetes</taxon>
        <taxon>Micrococcales</taxon>
        <taxon>Demequinaceae</taxon>
        <taxon>Demequina</taxon>
    </lineage>
</organism>
<name>A0ABQ6IFE1_9MICO</name>
<dbReference type="Pfam" id="PF11350">
    <property type="entry name" value="DUF3152"/>
    <property type="match status" value="1"/>
</dbReference>
<sequence length="88" mass="9396">MIVSQYDWAAGLAAFSEDRTAAREYLVNHGVGHVLGEEDAVCSSGRAAVMVDQTDLSDECDANPWPWPDEPVASDEPSVAPSASTEDE</sequence>
<evidence type="ECO:0000313" key="4">
    <source>
        <dbReference type="Proteomes" id="UP001157125"/>
    </source>
</evidence>
<evidence type="ECO:0000256" key="1">
    <source>
        <dbReference type="SAM" id="MobiDB-lite"/>
    </source>
</evidence>
<proteinExistence type="predicted"/>
<dbReference type="InterPro" id="IPR022603">
    <property type="entry name" value="DUF3152"/>
</dbReference>
<evidence type="ECO:0000313" key="3">
    <source>
        <dbReference type="EMBL" id="GMA36454.1"/>
    </source>
</evidence>
<reference evidence="4" key="1">
    <citation type="journal article" date="2019" name="Int. J. Syst. Evol. Microbiol.">
        <title>The Global Catalogue of Microorganisms (GCM) 10K type strain sequencing project: providing services to taxonomists for standard genome sequencing and annotation.</title>
        <authorList>
            <consortium name="The Broad Institute Genomics Platform"/>
            <consortium name="The Broad Institute Genome Sequencing Center for Infectious Disease"/>
            <person name="Wu L."/>
            <person name="Ma J."/>
        </authorList>
    </citation>
    <scope>NUCLEOTIDE SEQUENCE [LARGE SCALE GENOMIC DNA]</scope>
    <source>
        <strain evidence="4">NBRC 112299</strain>
    </source>
</reference>
<dbReference type="Proteomes" id="UP001157125">
    <property type="component" value="Unassembled WGS sequence"/>
</dbReference>
<accession>A0ABQ6IFE1</accession>
<gene>
    <name evidence="3" type="ORF">GCM10025876_26580</name>
</gene>
<comment type="caution">
    <text evidence="3">The sequence shown here is derived from an EMBL/GenBank/DDBJ whole genome shotgun (WGS) entry which is preliminary data.</text>
</comment>
<dbReference type="EMBL" id="BSUN01000001">
    <property type="protein sequence ID" value="GMA36454.1"/>
    <property type="molecule type" value="Genomic_DNA"/>
</dbReference>